<proteinExistence type="predicted"/>
<accession>A0ABP6FG50</accession>
<evidence type="ECO:0000313" key="2">
    <source>
        <dbReference type="Proteomes" id="UP001501666"/>
    </source>
</evidence>
<dbReference type="Proteomes" id="UP001501666">
    <property type="component" value="Unassembled WGS sequence"/>
</dbReference>
<dbReference type="RefSeq" id="WP_346154469.1">
    <property type="nucleotide sequence ID" value="NZ_BAAATE010000034.1"/>
</dbReference>
<keyword evidence="2" id="KW-1185">Reference proteome</keyword>
<name>A0ABP6FG50_9ACTN</name>
<organism evidence="1 2">
    <name type="scientific">Nonomuraea recticatena</name>
    <dbReference type="NCBI Taxonomy" id="46178"/>
    <lineage>
        <taxon>Bacteria</taxon>
        <taxon>Bacillati</taxon>
        <taxon>Actinomycetota</taxon>
        <taxon>Actinomycetes</taxon>
        <taxon>Streptosporangiales</taxon>
        <taxon>Streptosporangiaceae</taxon>
        <taxon>Nonomuraea</taxon>
    </lineage>
</organism>
<comment type="caution">
    <text evidence="1">The sequence shown here is derived from an EMBL/GenBank/DDBJ whole genome shotgun (WGS) entry which is preliminary data.</text>
</comment>
<evidence type="ECO:0008006" key="3">
    <source>
        <dbReference type="Google" id="ProtNLM"/>
    </source>
</evidence>
<evidence type="ECO:0000313" key="1">
    <source>
        <dbReference type="EMBL" id="GAA2691851.1"/>
    </source>
</evidence>
<protein>
    <recommendedName>
        <fullName evidence="3">DUF4158 domain-containing protein</fullName>
    </recommendedName>
</protein>
<gene>
    <name evidence="1" type="ORF">GCM10010412_082390</name>
</gene>
<sequence>MESFSQDEPEAGAPLAHYSTGRLTAAQAATIARWRARLQQDKPLPGLRPKGPVLRMLGIDDRPPASCSDVIASVVKDLLDQAPPAELDIARYHYRAVQAQKRAGQGDVTEHAAIHQPVSFYLPQDLADHYERLRRDTYRAMIKFIQELKERALEEYPDEEPGKKKARALFVWMQLAKEGLPPGPARITGGVIARMAIDRVARRSVDRVLKAAVDYADDVHEQPHRARRDMHRLAP</sequence>
<reference evidence="2" key="1">
    <citation type="journal article" date="2019" name="Int. J. Syst. Evol. Microbiol.">
        <title>The Global Catalogue of Microorganisms (GCM) 10K type strain sequencing project: providing services to taxonomists for standard genome sequencing and annotation.</title>
        <authorList>
            <consortium name="The Broad Institute Genomics Platform"/>
            <consortium name="The Broad Institute Genome Sequencing Center for Infectious Disease"/>
            <person name="Wu L."/>
            <person name="Ma J."/>
        </authorList>
    </citation>
    <scope>NUCLEOTIDE SEQUENCE [LARGE SCALE GENOMIC DNA]</scope>
    <source>
        <strain evidence="2">JCM 6835</strain>
    </source>
</reference>
<dbReference type="EMBL" id="BAAATE010000034">
    <property type="protein sequence ID" value="GAA2691851.1"/>
    <property type="molecule type" value="Genomic_DNA"/>
</dbReference>